<reference evidence="2" key="1">
    <citation type="submission" date="2015-09" db="EMBL/GenBank/DDBJ databases">
        <title>Complete sequence of Algoriphagus sp. M8-2.</title>
        <authorList>
            <person name="Shintani M."/>
        </authorList>
    </citation>
    <scope>NUCLEOTIDE SEQUENCE [LARGE SCALE GENOMIC DNA]</scope>
    <source>
        <strain evidence="2">M8-2</strain>
    </source>
</reference>
<organism evidence="1 2">
    <name type="scientific">Algoriphagus sanaruensis</name>
    <dbReference type="NCBI Taxonomy" id="1727163"/>
    <lineage>
        <taxon>Bacteria</taxon>
        <taxon>Pseudomonadati</taxon>
        <taxon>Bacteroidota</taxon>
        <taxon>Cytophagia</taxon>
        <taxon>Cytophagales</taxon>
        <taxon>Cyclobacteriaceae</taxon>
        <taxon>Algoriphagus</taxon>
    </lineage>
</organism>
<reference evidence="1 2" key="2">
    <citation type="journal article" date="2016" name="Genome Announc.">
        <title>Complete Genome Sequence of Algoriphagus sp. Strain M8-2, Isolated from a Brackish Lake.</title>
        <authorList>
            <person name="Muraguchi Y."/>
            <person name="Kushimoto K."/>
            <person name="Ohtsubo Y."/>
            <person name="Suzuki T."/>
            <person name="Dohra H."/>
            <person name="Kimbara K."/>
            <person name="Shintani M."/>
        </authorList>
    </citation>
    <scope>NUCLEOTIDE SEQUENCE [LARGE SCALE GENOMIC DNA]</scope>
    <source>
        <strain evidence="1 2">M8-2</strain>
    </source>
</reference>
<protein>
    <submittedName>
        <fullName evidence="1">Uncharacterized protein</fullName>
    </submittedName>
</protein>
<proteinExistence type="predicted"/>
<dbReference type="AlphaFoldDB" id="A0A142EKS8"/>
<dbReference type="EMBL" id="CP012836">
    <property type="protein sequence ID" value="AMQ55733.1"/>
    <property type="molecule type" value="Genomic_DNA"/>
</dbReference>
<sequence length="100" mass="11916">MATQPSEIYQLVCQDFSLPEVKEEFSEEKAVQILTQAVSQLMDRNLEKLLQICYRIDLPEHRLKEILHFSKPEEVAKDLAQALWDRQKLKIEIRKKYQDQ</sequence>
<dbReference type="Proteomes" id="UP000073816">
    <property type="component" value="Chromosome"/>
</dbReference>
<name>A0A142EKS8_9BACT</name>
<dbReference type="STRING" id="1727163.AO498_04890"/>
<dbReference type="OrthoDB" id="982794at2"/>
<dbReference type="PATRIC" id="fig|1727163.4.peg.1017"/>
<dbReference type="RefSeq" id="WP_067544365.1">
    <property type="nucleotide sequence ID" value="NZ_CP012836.1"/>
</dbReference>
<gene>
    <name evidence="1" type="ORF">AO498_04890</name>
</gene>
<evidence type="ECO:0000313" key="1">
    <source>
        <dbReference type="EMBL" id="AMQ55733.1"/>
    </source>
</evidence>
<keyword evidence="2" id="KW-1185">Reference proteome</keyword>
<evidence type="ECO:0000313" key="2">
    <source>
        <dbReference type="Proteomes" id="UP000073816"/>
    </source>
</evidence>
<dbReference type="KEGG" id="alm:AO498_04890"/>
<accession>A0A142EKS8</accession>